<dbReference type="InterPro" id="IPR016187">
    <property type="entry name" value="CTDL_fold"/>
</dbReference>
<reference evidence="6" key="1">
    <citation type="submission" date="2012-01" db="EMBL/GenBank/DDBJ databases">
        <title>The Genome Sequence of Oreochromis niloticus (Nile Tilapia).</title>
        <authorList>
            <consortium name="Broad Institute Genome Assembly Team"/>
            <consortium name="Broad Institute Sequencing Platform"/>
            <person name="Di Palma F."/>
            <person name="Johnson J."/>
            <person name="Lander E.S."/>
            <person name="Lindblad-Toh K."/>
        </authorList>
    </citation>
    <scope>NUCLEOTIDE SEQUENCE [LARGE SCALE GENOMIC DNA]</scope>
</reference>
<proteinExistence type="predicted"/>
<sequence length="255" mass="28693">MEEVYVNGEFSQSHNPVALTNNYMGPRSSKRSFSSAVILSLGLLNIFLLVGLITLSVYLHGAATSVSATSSNISSMTEDENHLKANLSTVINKLSSMTEERDLLHTRLTEKTRELERLQSLSKQKKTCASGWRMFSCSCYFLSEKTGSWDEGRSDCRDRGADLVVIDSSEEQDFLVSFIQKPTWIGLNDKEEEGRWKWVDGTPLSFLTYWRTGQPDNGDGDPQWGEEDCVHIRTDSSWNDLSCGNSLPWVCEKLP</sequence>
<evidence type="ECO:0000313" key="6">
    <source>
        <dbReference type="Proteomes" id="UP000005207"/>
    </source>
</evidence>
<dbReference type="RefSeq" id="XP_019209890.1">
    <property type="nucleotide sequence ID" value="XM_019354345.2"/>
</dbReference>
<keyword evidence="6" id="KW-1185">Reference proteome</keyword>
<organism evidence="5 6">
    <name type="scientific">Oreochromis niloticus</name>
    <name type="common">Nile tilapia</name>
    <name type="synonym">Tilapia nilotica</name>
    <dbReference type="NCBI Taxonomy" id="8128"/>
    <lineage>
        <taxon>Eukaryota</taxon>
        <taxon>Metazoa</taxon>
        <taxon>Chordata</taxon>
        <taxon>Craniata</taxon>
        <taxon>Vertebrata</taxon>
        <taxon>Euteleostomi</taxon>
        <taxon>Actinopterygii</taxon>
        <taxon>Neopterygii</taxon>
        <taxon>Teleostei</taxon>
        <taxon>Neoteleostei</taxon>
        <taxon>Acanthomorphata</taxon>
        <taxon>Ovalentaria</taxon>
        <taxon>Cichlomorphae</taxon>
        <taxon>Cichliformes</taxon>
        <taxon>Cichlidae</taxon>
        <taxon>African cichlids</taxon>
        <taxon>Pseudocrenilabrinae</taxon>
        <taxon>Oreochromini</taxon>
        <taxon>Oreochromis</taxon>
    </lineage>
</organism>
<protein>
    <submittedName>
        <fullName evidence="5">CD209 antigen-like protein E</fullName>
    </submittedName>
</protein>
<dbReference type="PROSITE" id="PS00615">
    <property type="entry name" value="C_TYPE_LECTIN_1"/>
    <property type="match status" value="1"/>
</dbReference>
<dbReference type="InterPro" id="IPR050111">
    <property type="entry name" value="C-type_lectin/snaclec_domain"/>
</dbReference>
<dbReference type="InterPro" id="IPR016186">
    <property type="entry name" value="C-type_lectin-like/link_sf"/>
</dbReference>
<reference evidence="5" key="3">
    <citation type="submission" date="2025-09" db="UniProtKB">
        <authorList>
            <consortium name="Ensembl"/>
        </authorList>
    </citation>
    <scope>IDENTIFICATION</scope>
</reference>
<dbReference type="GeneTree" id="ENSGT01030000234575"/>
<dbReference type="KEGG" id="onl:109199013"/>
<keyword evidence="2" id="KW-1015">Disulfide bond</keyword>
<gene>
    <name evidence="5" type="primary">LOC109199013</name>
</gene>
<keyword evidence="3" id="KW-0812">Transmembrane</keyword>
<keyword evidence="1" id="KW-0430">Lectin</keyword>
<dbReference type="SUPFAM" id="SSF56436">
    <property type="entry name" value="C-type lectin-like"/>
    <property type="match status" value="1"/>
</dbReference>
<dbReference type="OrthoDB" id="6133475at2759"/>
<evidence type="ECO:0000256" key="3">
    <source>
        <dbReference type="SAM" id="Phobius"/>
    </source>
</evidence>
<name>A0A669F879_ORENI</name>
<keyword evidence="3" id="KW-0472">Membrane</keyword>
<evidence type="ECO:0000256" key="2">
    <source>
        <dbReference type="ARBA" id="ARBA00023157"/>
    </source>
</evidence>
<evidence type="ECO:0000259" key="4">
    <source>
        <dbReference type="PROSITE" id="PS50041"/>
    </source>
</evidence>
<dbReference type="Ensembl" id="ENSONIT00000056357.1">
    <property type="protein sequence ID" value="ENSONIP00000079611.1"/>
    <property type="gene ID" value="ENSONIG00000019877.2"/>
</dbReference>
<feature type="transmembrane region" description="Helical" evidence="3">
    <location>
        <begin position="36"/>
        <end position="59"/>
    </location>
</feature>
<dbReference type="GO" id="GO:0030246">
    <property type="term" value="F:carbohydrate binding"/>
    <property type="evidence" value="ECO:0007669"/>
    <property type="project" value="UniProtKB-KW"/>
</dbReference>
<dbReference type="InterPro" id="IPR033989">
    <property type="entry name" value="CD209-like_CTLD"/>
</dbReference>
<keyword evidence="3" id="KW-1133">Transmembrane helix</keyword>
<dbReference type="SMART" id="SM00034">
    <property type="entry name" value="CLECT"/>
    <property type="match status" value="1"/>
</dbReference>
<dbReference type="PROSITE" id="PS50041">
    <property type="entry name" value="C_TYPE_LECTIN_2"/>
    <property type="match status" value="1"/>
</dbReference>
<dbReference type="InterPro" id="IPR018378">
    <property type="entry name" value="C-type_lectin_CS"/>
</dbReference>
<reference evidence="5" key="2">
    <citation type="submission" date="2025-08" db="UniProtKB">
        <authorList>
            <consortium name="Ensembl"/>
        </authorList>
    </citation>
    <scope>IDENTIFICATION</scope>
</reference>
<evidence type="ECO:0000313" key="5">
    <source>
        <dbReference type="Ensembl" id="ENSONIP00000079611.1"/>
    </source>
</evidence>
<feature type="domain" description="C-type lectin" evidence="4">
    <location>
        <begin position="135"/>
        <end position="252"/>
    </location>
</feature>
<dbReference type="AlphaFoldDB" id="A0A669F879"/>
<dbReference type="Gene3D" id="3.10.100.10">
    <property type="entry name" value="Mannose-Binding Protein A, subunit A"/>
    <property type="match status" value="1"/>
</dbReference>
<dbReference type="InParanoid" id="A0A669F879"/>
<dbReference type="InterPro" id="IPR001304">
    <property type="entry name" value="C-type_lectin-like"/>
</dbReference>
<dbReference type="CDD" id="cd03590">
    <property type="entry name" value="CLECT_DC-SIGN_like"/>
    <property type="match status" value="1"/>
</dbReference>
<dbReference type="GeneID" id="109199013"/>
<evidence type="ECO:0000256" key="1">
    <source>
        <dbReference type="ARBA" id="ARBA00022734"/>
    </source>
</evidence>
<dbReference type="PANTHER" id="PTHR22803">
    <property type="entry name" value="MANNOSE, PHOSPHOLIPASE, LECTIN RECEPTOR RELATED"/>
    <property type="match status" value="1"/>
</dbReference>
<dbReference type="Proteomes" id="UP000005207">
    <property type="component" value="Linkage group LG3"/>
</dbReference>
<dbReference type="Pfam" id="PF00059">
    <property type="entry name" value="Lectin_C"/>
    <property type="match status" value="1"/>
</dbReference>
<accession>A0A669F879</accession>